<dbReference type="EMBL" id="PKPP01001205">
    <property type="protein sequence ID" value="PWA84664.1"/>
    <property type="molecule type" value="Genomic_DNA"/>
</dbReference>
<organism evidence="1 2">
    <name type="scientific">Artemisia annua</name>
    <name type="common">Sweet wormwood</name>
    <dbReference type="NCBI Taxonomy" id="35608"/>
    <lineage>
        <taxon>Eukaryota</taxon>
        <taxon>Viridiplantae</taxon>
        <taxon>Streptophyta</taxon>
        <taxon>Embryophyta</taxon>
        <taxon>Tracheophyta</taxon>
        <taxon>Spermatophyta</taxon>
        <taxon>Magnoliopsida</taxon>
        <taxon>eudicotyledons</taxon>
        <taxon>Gunneridae</taxon>
        <taxon>Pentapetalae</taxon>
        <taxon>asterids</taxon>
        <taxon>campanulids</taxon>
        <taxon>Asterales</taxon>
        <taxon>Asteraceae</taxon>
        <taxon>Asteroideae</taxon>
        <taxon>Anthemideae</taxon>
        <taxon>Artemisiinae</taxon>
        <taxon>Artemisia</taxon>
    </lineage>
</organism>
<gene>
    <name evidence="1" type="ORF">CTI12_AA084280</name>
</gene>
<keyword evidence="1" id="KW-0548">Nucleotidyltransferase</keyword>
<comment type="caution">
    <text evidence="1">The sequence shown here is derived from an EMBL/GenBank/DDBJ whole genome shotgun (WGS) entry which is preliminary data.</text>
</comment>
<keyword evidence="1" id="KW-0808">Transferase</keyword>
<keyword evidence="2" id="KW-1185">Reference proteome</keyword>
<evidence type="ECO:0000313" key="1">
    <source>
        <dbReference type="EMBL" id="PWA84664.1"/>
    </source>
</evidence>
<reference evidence="1 2" key="1">
    <citation type="journal article" date="2018" name="Mol. Plant">
        <title>The genome of Artemisia annua provides insight into the evolution of Asteraceae family and artemisinin biosynthesis.</title>
        <authorList>
            <person name="Shen Q."/>
            <person name="Zhang L."/>
            <person name="Liao Z."/>
            <person name="Wang S."/>
            <person name="Yan T."/>
            <person name="Shi P."/>
            <person name="Liu M."/>
            <person name="Fu X."/>
            <person name="Pan Q."/>
            <person name="Wang Y."/>
            <person name="Lv Z."/>
            <person name="Lu X."/>
            <person name="Zhang F."/>
            <person name="Jiang W."/>
            <person name="Ma Y."/>
            <person name="Chen M."/>
            <person name="Hao X."/>
            <person name="Li L."/>
            <person name="Tang Y."/>
            <person name="Lv G."/>
            <person name="Zhou Y."/>
            <person name="Sun X."/>
            <person name="Brodelius P.E."/>
            <person name="Rose J.K.C."/>
            <person name="Tang K."/>
        </authorList>
    </citation>
    <scope>NUCLEOTIDE SEQUENCE [LARGE SCALE GENOMIC DNA]</scope>
    <source>
        <strain evidence="2">cv. Huhao1</strain>
        <tissue evidence="1">Leaf</tissue>
    </source>
</reference>
<name>A0A2U1PFY7_ARTAN</name>
<dbReference type="Proteomes" id="UP000245207">
    <property type="component" value="Unassembled WGS sequence"/>
</dbReference>
<sequence length="220" mass="25530">MAIITQHPNIVLTLKEDRLHWRNHDGVMKAFSVNEVWHTIRERGDEIFYTFMACYVEMSQNARQIKARGRWIGRRFKLTSVSPLQLQQDNHEHVFFECGYSAKVWASVLKEANFPSISPKWDDIIGWLLPLALSNNADAICYLLISLYKHLRNQSKKQSKHNPDYLLLTSPYIKDILLSGNSLVGKDHYQSCQTVLVLGACFMSPHWKNQTYVFSFNGCH</sequence>
<dbReference type="AlphaFoldDB" id="A0A2U1PFY7"/>
<proteinExistence type="predicted"/>
<keyword evidence="1" id="KW-0695">RNA-directed DNA polymerase</keyword>
<accession>A0A2U1PFY7</accession>
<dbReference type="GO" id="GO:0003964">
    <property type="term" value="F:RNA-directed DNA polymerase activity"/>
    <property type="evidence" value="ECO:0007669"/>
    <property type="project" value="UniProtKB-KW"/>
</dbReference>
<evidence type="ECO:0000313" key="2">
    <source>
        <dbReference type="Proteomes" id="UP000245207"/>
    </source>
</evidence>
<protein>
    <submittedName>
        <fullName evidence="1">RNA-directed DNA polymerase, eukaryota, Reverse transcriptase zinc-binding domain protein</fullName>
    </submittedName>
</protein>